<organism evidence="1 2">
    <name type="scientific">Willisornis vidua</name>
    <name type="common">Xingu scale-backed antbird</name>
    <dbReference type="NCBI Taxonomy" id="1566151"/>
    <lineage>
        <taxon>Eukaryota</taxon>
        <taxon>Metazoa</taxon>
        <taxon>Chordata</taxon>
        <taxon>Craniata</taxon>
        <taxon>Vertebrata</taxon>
        <taxon>Euteleostomi</taxon>
        <taxon>Archelosauria</taxon>
        <taxon>Archosauria</taxon>
        <taxon>Dinosauria</taxon>
        <taxon>Saurischia</taxon>
        <taxon>Theropoda</taxon>
        <taxon>Coelurosauria</taxon>
        <taxon>Aves</taxon>
        <taxon>Neognathae</taxon>
        <taxon>Neoaves</taxon>
        <taxon>Telluraves</taxon>
        <taxon>Australaves</taxon>
        <taxon>Passeriformes</taxon>
        <taxon>Thamnophilidae</taxon>
        <taxon>Willisornis</taxon>
    </lineage>
</organism>
<name>A0ABQ9DBJ5_9PASS</name>
<reference evidence="1" key="1">
    <citation type="submission" date="2019-10" db="EMBL/GenBank/DDBJ databases">
        <authorList>
            <person name="Soares A.E.R."/>
            <person name="Aleixo A."/>
            <person name="Schneider P."/>
            <person name="Miyaki C.Y."/>
            <person name="Schneider M.P."/>
            <person name="Mello C."/>
            <person name="Vasconcelos A.T.R."/>
        </authorList>
    </citation>
    <scope>NUCLEOTIDE SEQUENCE</scope>
    <source>
        <tissue evidence="1">Muscle</tissue>
    </source>
</reference>
<comment type="caution">
    <text evidence="1">The sequence shown here is derived from an EMBL/GenBank/DDBJ whole genome shotgun (WGS) entry which is preliminary data.</text>
</comment>
<evidence type="ECO:0000313" key="1">
    <source>
        <dbReference type="EMBL" id="KAJ7417904.1"/>
    </source>
</evidence>
<gene>
    <name evidence="1" type="ORF">WISP_62206</name>
</gene>
<evidence type="ECO:0000313" key="2">
    <source>
        <dbReference type="Proteomes" id="UP001145742"/>
    </source>
</evidence>
<sequence>MEDHRLLKIVLYGELATGCGKRGAPKKRDGNTVCHGLIHTAWEKDEAPEDFQYTDGIIVWHKTAQEVFEKGEKIIQILLKAGFAIKQRFINMSAGKGDFNNQKRLKCTAYGKPHL</sequence>
<proteinExistence type="predicted"/>
<evidence type="ECO:0008006" key="3">
    <source>
        <dbReference type="Google" id="ProtNLM"/>
    </source>
</evidence>
<protein>
    <recommendedName>
        <fullName evidence="3">Single-stranded DNA-binding protein</fullName>
    </recommendedName>
</protein>
<dbReference type="Proteomes" id="UP001145742">
    <property type="component" value="Unassembled WGS sequence"/>
</dbReference>
<dbReference type="EMBL" id="WHWB01033719">
    <property type="protein sequence ID" value="KAJ7417904.1"/>
    <property type="molecule type" value="Genomic_DNA"/>
</dbReference>
<accession>A0ABQ9DBJ5</accession>
<keyword evidence="2" id="KW-1185">Reference proteome</keyword>